<accession>A0A2T0RZH3</accession>
<evidence type="ECO:0000256" key="1">
    <source>
        <dbReference type="ARBA" id="ARBA00023015"/>
    </source>
</evidence>
<reference evidence="5 6" key="1">
    <citation type="submission" date="2018-03" db="EMBL/GenBank/DDBJ databases">
        <title>Genomic Encyclopedia of Archaeal and Bacterial Type Strains, Phase II (KMG-II): from individual species to whole genera.</title>
        <authorList>
            <person name="Goeker M."/>
        </authorList>
    </citation>
    <scope>NUCLEOTIDE SEQUENCE [LARGE SCALE GENOMIC DNA]</scope>
    <source>
        <strain evidence="5 6">DSM 29328</strain>
    </source>
</reference>
<dbReference type="SUPFAM" id="SSF46785">
    <property type="entry name" value="Winged helix' DNA-binding domain"/>
    <property type="match status" value="1"/>
</dbReference>
<proteinExistence type="predicted"/>
<feature type="domain" description="HTH gntR-type" evidence="4">
    <location>
        <begin position="31"/>
        <end position="98"/>
    </location>
</feature>
<evidence type="ECO:0000259" key="4">
    <source>
        <dbReference type="PROSITE" id="PS50949"/>
    </source>
</evidence>
<evidence type="ECO:0000313" key="5">
    <source>
        <dbReference type="EMBL" id="PRY26550.1"/>
    </source>
</evidence>
<dbReference type="PANTHER" id="PTHR43537">
    <property type="entry name" value="TRANSCRIPTIONAL REGULATOR, GNTR FAMILY"/>
    <property type="match status" value="1"/>
</dbReference>
<dbReference type="CDD" id="cd07377">
    <property type="entry name" value="WHTH_GntR"/>
    <property type="match status" value="1"/>
</dbReference>
<comment type="caution">
    <text evidence="5">The sequence shown here is derived from an EMBL/GenBank/DDBJ whole genome shotgun (WGS) entry which is preliminary data.</text>
</comment>
<dbReference type="Gene3D" id="1.20.120.530">
    <property type="entry name" value="GntR ligand-binding domain-like"/>
    <property type="match status" value="1"/>
</dbReference>
<name>A0A2T0RZH3_9RHOB</name>
<dbReference type="EMBL" id="PVTD01000001">
    <property type="protein sequence ID" value="PRY26550.1"/>
    <property type="molecule type" value="Genomic_DNA"/>
</dbReference>
<dbReference type="InterPro" id="IPR008920">
    <property type="entry name" value="TF_FadR/GntR_C"/>
</dbReference>
<dbReference type="RefSeq" id="WP_106203298.1">
    <property type="nucleotide sequence ID" value="NZ_PVTD01000001.1"/>
</dbReference>
<dbReference type="Pfam" id="PF00392">
    <property type="entry name" value="GntR"/>
    <property type="match status" value="1"/>
</dbReference>
<dbReference type="InterPro" id="IPR036388">
    <property type="entry name" value="WH-like_DNA-bd_sf"/>
</dbReference>
<dbReference type="GO" id="GO:0003677">
    <property type="term" value="F:DNA binding"/>
    <property type="evidence" value="ECO:0007669"/>
    <property type="project" value="UniProtKB-KW"/>
</dbReference>
<evidence type="ECO:0000256" key="3">
    <source>
        <dbReference type="ARBA" id="ARBA00023163"/>
    </source>
</evidence>
<dbReference type="Gene3D" id="1.10.10.10">
    <property type="entry name" value="Winged helix-like DNA-binding domain superfamily/Winged helix DNA-binding domain"/>
    <property type="match status" value="1"/>
</dbReference>
<dbReference type="InterPro" id="IPR011711">
    <property type="entry name" value="GntR_C"/>
</dbReference>
<dbReference type="InterPro" id="IPR000524">
    <property type="entry name" value="Tscrpt_reg_HTH_GntR"/>
</dbReference>
<dbReference type="OrthoDB" id="8155773at2"/>
<keyword evidence="3" id="KW-0804">Transcription</keyword>
<keyword evidence="6" id="KW-1185">Reference proteome</keyword>
<keyword evidence="2" id="KW-0238">DNA-binding</keyword>
<dbReference type="SUPFAM" id="SSF48008">
    <property type="entry name" value="GntR ligand-binding domain-like"/>
    <property type="match status" value="1"/>
</dbReference>
<organism evidence="5 6">
    <name type="scientific">Aliiruegeria haliotis</name>
    <dbReference type="NCBI Taxonomy" id="1280846"/>
    <lineage>
        <taxon>Bacteria</taxon>
        <taxon>Pseudomonadati</taxon>
        <taxon>Pseudomonadota</taxon>
        <taxon>Alphaproteobacteria</taxon>
        <taxon>Rhodobacterales</taxon>
        <taxon>Roseobacteraceae</taxon>
        <taxon>Aliiruegeria</taxon>
    </lineage>
</organism>
<evidence type="ECO:0000256" key="2">
    <source>
        <dbReference type="ARBA" id="ARBA00023125"/>
    </source>
</evidence>
<gene>
    <name evidence="5" type="ORF">CLV78_101649</name>
</gene>
<sequence>MQHNLAQFPGPLSTATTVTELLQNTTLDPQKNLPFQIFDILRDLIVSVALRPGQRISEKEIASALDASKTPVREALIRLDEIRLVKIVPQSGTYVTRISMKRHRTACFIRLQLELGAVRAAAMLPPLDRDLHVFDTIVSGQTQALAAGDLDRFFILDEAFHRQIFAAPGLEDVWATARRSQFDVNRARHIKRLYRILRGGDVLREHSAIVEAIRAGNPDRAEAALREHIGNLDREIRDLFDDDRLLGFIEGPEAP</sequence>
<dbReference type="SMART" id="SM00345">
    <property type="entry name" value="HTH_GNTR"/>
    <property type="match status" value="1"/>
</dbReference>
<dbReference type="PANTHER" id="PTHR43537:SF5">
    <property type="entry name" value="UXU OPERON TRANSCRIPTIONAL REGULATOR"/>
    <property type="match status" value="1"/>
</dbReference>
<dbReference type="Proteomes" id="UP000239480">
    <property type="component" value="Unassembled WGS sequence"/>
</dbReference>
<dbReference type="SMART" id="SM00895">
    <property type="entry name" value="FCD"/>
    <property type="match status" value="1"/>
</dbReference>
<dbReference type="Pfam" id="PF07729">
    <property type="entry name" value="FCD"/>
    <property type="match status" value="1"/>
</dbReference>
<keyword evidence="1" id="KW-0805">Transcription regulation</keyword>
<dbReference type="GO" id="GO:0003700">
    <property type="term" value="F:DNA-binding transcription factor activity"/>
    <property type="evidence" value="ECO:0007669"/>
    <property type="project" value="InterPro"/>
</dbReference>
<protein>
    <submittedName>
        <fullName evidence="5">GntR family transcriptional regulator</fullName>
    </submittedName>
</protein>
<dbReference type="AlphaFoldDB" id="A0A2T0RZH3"/>
<dbReference type="InterPro" id="IPR036390">
    <property type="entry name" value="WH_DNA-bd_sf"/>
</dbReference>
<evidence type="ECO:0000313" key="6">
    <source>
        <dbReference type="Proteomes" id="UP000239480"/>
    </source>
</evidence>
<dbReference type="PROSITE" id="PS50949">
    <property type="entry name" value="HTH_GNTR"/>
    <property type="match status" value="1"/>
</dbReference>